<protein>
    <submittedName>
        <fullName evidence="2">Uncharacterized protein</fullName>
    </submittedName>
</protein>
<gene>
    <name evidence="2" type="ORF">LKMONMHP_4413</name>
</gene>
<evidence type="ECO:0000313" key="3">
    <source>
        <dbReference type="Proteomes" id="UP001055156"/>
    </source>
</evidence>
<reference evidence="2" key="1">
    <citation type="journal article" date="2021" name="Front. Microbiol.">
        <title>Comprehensive Comparative Genomics and Phenotyping of Methylobacterium Species.</title>
        <authorList>
            <person name="Alessa O."/>
            <person name="Ogura Y."/>
            <person name="Fujitani Y."/>
            <person name="Takami H."/>
            <person name="Hayashi T."/>
            <person name="Sahin N."/>
            <person name="Tani A."/>
        </authorList>
    </citation>
    <scope>NUCLEOTIDE SEQUENCE</scope>
    <source>
        <strain evidence="2">NBRC 15689</strain>
    </source>
</reference>
<feature type="region of interest" description="Disordered" evidence="1">
    <location>
        <begin position="17"/>
        <end position="43"/>
    </location>
</feature>
<sequence>MSTPSLFDPFEALEAARRAAAEPSELSQELSQRPAKGNHERYQEVDRGFAAFAAFAGANSCDGSRPPVREEEEEDFSLSFQILTRESGGSEAPQTERSDSTLAKVAKAAKIPASVCEKTINCKSDAAKVSQHGLRKWRAGLERMAPDRMPCPGYRYDEWARVLARCLRFLDLFGEQAEALGWTAPHLFGVHPVAGIVRVDACGALVLPSGGEPRLLSATEIQLGHLTHREKPGQPAGILIWEFDR</sequence>
<organism evidence="2 3">
    <name type="scientific">Methylobacterium organophilum</name>
    <dbReference type="NCBI Taxonomy" id="410"/>
    <lineage>
        <taxon>Bacteria</taxon>
        <taxon>Pseudomonadati</taxon>
        <taxon>Pseudomonadota</taxon>
        <taxon>Alphaproteobacteria</taxon>
        <taxon>Hyphomicrobiales</taxon>
        <taxon>Methylobacteriaceae</taxon>
        <taxon>Methylobacterium</taxon>
    </lineage>
</organism>
<accession>A0ABQ4TEL7</accession>
<dbReference type="RefSeq" id="WP_238314177.1">
    <property type="nucleotide sequence ID" value="NZ_BPQV01000016.1"/>
</dbReference>
<keyword evidence="3" id="KW-1185">Reference proteome</keyword>
<reference evidence="2" key="2">
    <citation type="submission" date="2021-08" db="EMBL/GenBank/DDBJ databases">
        <authorList>
            <person name="Tani A."/>
            <person name="Ola A."/>
            <person name="Ogura Y."/>
            <person name="Katsura K."/>
            <person name="Hayashi T."/>
        </authorList>
    </citation>
    <scope>NUCLEOTIDE SEQUENCE</scope>
    <source>
        <strain evidence="2">NBRC 15689</strain>
    </source>
</reference>
<proteinExistence type="predicted"/>
<dbReference type="Proteomes" id="UP001055156">
    <property type="component" value="Unassembled WGS sequence"/>
</dbReference>
<name>A0ABQ4TEL7_METOR</name>
<dbReference type="EMBL" id="BPQV01000016">
    <property type="protein sequence ID" value="GJE29531.1"/>
    <property type="molecule type" value="Genomic_DNA"/>
</dbReference>
<evidence type="ECO:0000313" key="2">
    <source>
        <dbReference type="EMBL" id="GJE29531.1"/>
    </source>
</evidence>
<evidence type="ECO:0000256" key="1">
    <source>
        <dbReference type="SAM" id="MobiDB-lite"/>
    </source>
</evidence>
<comment type="caution">
    <text evidence="2">The sequence shown here is derived from an EMBL/GenBank/DDBJ whole genome shotgun (WGS) entry which is preliminary data.</text>
</comment>